<dbReference type="RefSeq" id="XP_008183818.1">
    <property type="nucleotide sequence ID" value="XM_008185596.2"/>
</dbReference>
<protein>
    <submittedName>
        <fullName evidence="4">Uncharacterized protein</fullName>
    </submittedName>
</protein>
<dbReference type="InterPro" id="IPR004947">
    <property type="entry name" value="DNase_II"/>
</dbReference>
<dbReference type="EnsemblMetazoa" id="XM_008185596.3">
    <property type="protein sequence ID" value="XP_008183818.1"/>
    <property type="gene ID" value="LOC100161890"/>
</dbReference>
<dbReference type="CTD" id="48228"/>
<dbReference type="PANTHER" id="PTHR10858">
    <property type="entry name" value="DEOXYRIBONUCLEASE II"/>
    <property type="match status" value="1"/>
</dbReference>
<keyword evidence="3" id="KW-0732">Signal</keyword>
<accession>A0A8R2F9B4</accession>
<dbReference type="CDD" id="cd09120">
    <property type="entry name" value="PLDc_DNaseII_1"/>
    <property type="match status" value="1"/>
</dbReference>
<evidence type="ECO:0000256" key="1">
    <source>
        <dbReference type="ARBA" id="ARBA00007527"/>
    </source>
</evidence>
<evidence type="ECO:0000313" key="5">
    <source>
        <dbReference type="Proteomes" id="UP000007819"/>
    </source>
</evidence>
<dbReference type="EnsemblMetazoa" id="XM_029489655.1">
    <property type="protein sequence ID" value="XP_029345515.1"/>
    <property type="gene ID" value="LOC100161890"/>
</dbReference>
<reference evidence="4" key="2">
    <citation type="submission" date="2022-06" db="UniProtKB">
        <authorList>
            <consortium name="EnsemblMetazoa"/>
        </authorList>
    </citation>
    <scope>IDENTIFICATION</scope>
</reference>
<feature type="chain" id="PRO_5042775234" evidence="3">
    <location>
        <begin position="28"/>
        <end position="367"/>
    </location>
</feature>
<proteinExistence type="inferred from homology"/>
<dbReference type="GO" id="GO:0004531">
    <property type="term" value="F:deoxyribonuclease II activity"/>
    <property type="evidence" value="ECO:0007669"/>
    <property type="project" value="InterPro"/>
</dbReference>
<name>A0A8R2F9B4_ACYPI</name>
<dbReference type="CDD" id="cd09121">
    <property type="entry name" value="PLDc_DNaseII_2"/>
    <property type="match status" value="1"/>
</dbReference>
<organism evidence="4 5">
    <name type="scientific">Acyrthosiphon pisum</name>
    <name type="common">Pea aphid</name>
    <dbReference type="NCBI Taxonomy" id="7029"/>
    <lineage>
        <taxon>Eukaryota</taxon>
        <taxon>Metazoa</taxon>
        <taxon>Ecdysozoa</taxon>
        <taxon>Arthropoda</taxon>
        <taxon>Hexapoda</taxon>
        <taxon>Insecta</taxon>
        <taxon>Pterygota</taxon>
        <taxon>Neoptera</taxon>
        <taxon>Paraneoptera</taxon>
        <taxon>Hemiptera</taxon>
        <taxon>Sternorrhyncha</taxon>
        <taxon>Aphidomorpha</taxon>
        <taxon>Aphidoidea</taxon>
        <taxon>Aphididae</taxon>
        <taxon>Macrosiphini</taxon>
        <taxon>Acyrthosiphon</taxon>
    </lineage>
</organism>
<dbReference type="GeneID" id="100161890"/>
<keyword evidence="5" id="KW-1185">Reference proteome</keyword>
<keyword evidence="2" id="KW-0378">Hydrolase</keyword>
<reference evidence="5" key="1">
    <citation type="submission" date="2010-06" db="EMBL/GenBank/DDBJ databases">
        <authorList>
            <person name="Jiang H."/>
            <person name="Abraham K."/>
            <person name="Ali S."/>
            <person name="Alsbrooks S.L."/>
            <person name="Anim B.N."/>
            <person name="Anosike U.S."/>
            <person name="Attaway T."/>
            <person name="Bandaranaike D.P."/>
            <person name="Battles P.K."/>
            <person name="Bell S.N."/>
            <person name="Bell A.V."/>
            <person name="Beltran B."/>
            <person name="Bickham C."/>
            <person name="Bustamante Y."/>
            <person name="Caleb T."/>
            <person name="Canada A."/>
            <person name="Cardenas V."/>
            <person name="Carter K."/>
            <person name="Chacko J."/>
            <person name="Chandrabose M.N."/>
            <person name="Chavez D."/>
            <person name="Chavez A."/>
            <person name="Chen L."/>
            <person name="Chu H.-S."/>
            <person name="Claassen K.J."/>
            <person name="Cockrell R."/>
            <person name="Collins M."/>
            <person name="Cooper J.A."/>
            <person name="Cree A."/>
            <person name="Curry S.M."/>
            <person name="Da Y."/>
            <person name="Dao M.D."/>
            <person name="Das B."/>
            <person name="Davila M.-L."/>
            <person name="Davy-Carroll L."/>
            <person name="Denson S."/>
            <person name="Dinh H."/>
            <person name="Ebong V.E."/>
            <person name="Edwards J.R."/>
            <person name="Egan A."/>
            <person name="El-Daye J."/>
            <person name="Escobedo L."/>
            <person name="Fernandez S."/>
            <person name="Fernando P.R."/>
            <person name="Flagg N."/>
            <person name="Forbes L.D."/>
            <person name="Fowler R.G."/>
            <person name="Fu Q."/>
            <person name="Gabisi R.A."/>
            <person name="Ganer J."/>
            <person name="Garbino Pronczuk A."/>
            <person name="Garcia R.M."/>
            <person name="Garner T."/>
            <person name="Garrett T.E."/>
            <person name="Gonzalez D.A."/>
            <person name="Hamid H."/>
            <person name="Hawkins E.S."/>
            <person name="Hirani K."/>
            <person name="Hogues M.E."/>
            <person name="Hollins B."/>
            <person name="Hsiao C.-H."/>
            <person name="Jabil R."/>
            <person name="James M.L."/>
            <person name="Jhangiani S.N."/>
            <person name="Johnson B."/>
            <person name="Johnson Q."/>
            <person name="Joshi V."/>
            <person name="Kalu J.B."/>
            <person name="Kam C."/>
            <person name="Kashfia A."/>
            <person name="Keebler J."/>
            <person name="Kisamo H."/>
            <person name="Kovar C.L."/>
            <person name="Lago L.A."/>
            <person name="Lai C.-Y."/>
            <person name="Laidlaw J."/>
            <person name="Lara F."/>
            <person name="Le T.-K."/>
            <person name="Lee S.L."/>
            <person name="Legall F.H."/>
            <person name="Lemon S.J."/>
            <person name="Lewis L.R."/>
            <person name="Li B."/>
            <person name="Liu Y."/>
            <person name="Liu Y.-S."/>
            <person name="Lopez J."/>
            <person name="Lozado R.J."/>
            <person name="Lu J."/>
            <person name="Madu R.C."/>
            <person name="Maheshwari M."/>
            <person name="Maheshwari R."/>
            <person name="Malloy K."/>
            <person name="Martinez E."/>
            <person name="Mathew T."/>
            <person name="Mercado I.C."/>
            <person name="Mercado C."/>
            <person name="Meyer B."/>
            <person name="Montgomery K."/>
            <person name="Morgan M.B."/>
            <person name="Munidasa M."/>
            <person name="Nazareth L.V."/>
            <person name="Nelson J."/>
            <person name="Ng B.M."/>
            <person name="Nguyen N.B."/>
            <person name="Nguyen P.Q."/>
            <person name="Nguyen T."/>
            <person name="Obregon M."/>
            <person name="Okwuonu G.O."/>
            <person name="Onwere C.G."/>
            <person name="Orozco G."/>
            <person name="Parra A."/>
            <person name="Patel S."/>
            <person name="Patil S."/>
            <person name="Perez A."/>
            <person name="Perez Y."/>
            <person name="Pham C."/>
            <person name="Primus E.L."/>
            <person name="Pu L.-L."/>
            <person name="Puazo M."/>
            <person name="Qin X."/>
            <person name="Quiroz J.B."/>
            <person name="Reese J."/>
            <person name="Richards S."/>
            <person name="Rives C.M."/>
            <person name="Robberts R."/>
            <person name="Ruiz S.J."/>
            <person name="Ruiz M.J."/>
            <person name="Santibanez J."/>
            <person name="Schneider B.W."/>
            <person name="Sisson I."/>
            <person name="Smith M."/>
            <person name="Sodergren E."/>
            <person name="Song X.-Z."/>
            <person name="Song B.B."/>
            <person name="Summersgill H."/>
            <person name="Thelus R."/>
            <person name="Thornton R.D."/>
            <person name="Trejos Z.Y."/>
            <person name="Usmani K."/>
            <person name="Vattathil S."/>
            <person name="Villasana D."/>
            <person name="Walker D.L."/>
            <person name="Wang S."/>
            <person name="Wang K."/>
            <person name="White C.S."/>
            <person name="Williams A.C."/>
            <person name="Williamson J."/>
            <person name="Wilson K."/>
            <person name="Woghiren I.O."/>
            <person name="Woodworth J.R."/>
            <person name="Worley K.C."/>
            <person name="Wright R.A."/>
            <person name="Wu W."/>
            <person name="Young L."/>
            <person name="Zhang L."/>
            <person name="Zhang J."/>
            <person name="Zhu Y."/>
            <person name="Muzny D.M."/>
            <person name="Weinstock G."/>
            <person name="Gibbs R.A."/>
        </authorList>
    </citation>
    <scope>NUCLEOTIDE SEQUENCE [LARGE SCALE GENOMIC DNA]</scope>
    <source>
        <strain evidence="5">LSR1</strain>
    </source>
</reference>
<evidence type="ECO:0000256" key="2">
    <source>
        <dbReference type="ARBA" id="ARBA00022801"/>
    </source>
</evidence>
<dbReference type="AlphaFoldDB" id="A0A8R2F9B4"/>
<dbReference type="KEGG" id="api:100161890"/>
<evidence type="ECO:0000256" key="3">
    <source>
        <dbReference type="SAM" id="SignalP"/>
    </source>
</evidence>
<dbReference type="GO" id="GO:0006309">
    <property type="term" value="P:apoptotic DNA fragmentation"/>
    <property type="evidence" value="ECO:0007669"/>
    <property type="project" value="TreeGrafter"/>
</dbReference>
<dbReference type="PANTHER" id="PTHR10858:SF23">
    <property type="entry name" value="DEOXYRIBONUCLEASE II"/>
    <property type="match status" value="1"/>
</dbReference>
<feature type="signal peptide" evidence="3">
    <location>
        <begin position="1"/>
        <end position="27"/>
    </location>
</feature>
<comment type="similarity">
    <text evidence="1">Belongs to the DNase II family.</text>
</comment>
<dbReference type="Pfam" id="PF03265">
    <property type="entry name" value="DNase_II"/>
    <property type="match status" value="1"/>
</dbReference>
<dbReference type="OrthoDB" id="10261598at2759"/>
<evidence type="ECO:0000313" key="4">
    <source>
        <dbReference type="EnsemblMetazoa" id="XP_008183818.1"/>
    </source>
</evidence>
<sequence>MSSNDMERTFSTYFVVILMAIIAVALGDRLQCKDPNGQPIDWFTAIKLPNLKSDLSDGTGYVYMDSKNLEWTYSTGITTEESAVGHTVAQMYSTNQTYNESIMWAVYNDAPTNGPVTFSKGHTKGMVVANNSSGLWLVHSVPKFPQLPYQNNNSYTYPKTGVLYGQSFLCMSMSAEELDKVGDQLINNEVLMYGSHFGGDLKSTYPGLYNATLPHHIPGMKNDGVRLQPLHSTGGIEFLSISKNRHFGKDLYEDLITHMAQSNVYTETWLNSPDRFNSSCSSKYKAMNIKSLAMKDIKGLKNVWYKSAKDHSKWVVTGKSSVHWTCIGDINRSEKQTKRGGGTVCIKSLPIWNQYKQLVSDIEKCKI</sequence>
<dbReference type="Proteomes" id="UP000007819">
    <property type="component" value="Chromosome A2"/>
</dbReference>